<evidence type="ECO:0000313" key="6">
    <source>
        <dbReference type="Proteomes" id="UP001156881"/>
    </source>
</evidence>
<dbReference type="RefSeq" id="WP_246413140.1">
    <property type="nucleotide sequence ID" value="NZ_BSPG01000056.1"/>
</dbReference>
<evidence type="ECO:0000259" key="2">
    <source>
        <dbReference type="Pfam" id="PF07481"/>
    </source>
</evidence>
<feature type="compositionally biased region" description="Basic and acidic residues" evidence="1">
    <location>
        <begin position="252"/>
        <end position="262"/>
    </location>
</feature>
<reference evidence="3" key="1">
    <citation type="journal article" date="2014" name="Int. J. Syst. Evol. Microbiol.">
        <title>Complete genome of a new Firmicutes species belonging to the dominant human colonic microbiota ('Ruminococcus bicirculans') reveals two chromosomes and a selective capacity to utilize plant glucans.</title>
        <authorList>
            <consortium name="NISC Comparative Sequencing Program"/>
            <person name="Wegmann U."/>
            <person name="Louis P."/>
            <person name="Goesmann A."/>
            <person name="Henrissat B."/>
            <person name="Duncan S.H."/>
            <person name="Flint H.J."/>
        </authorList>
    </citation>
    <scope>NUCLEOTIDE SEQUENCE</scope>
    <source>
        <strain evidence="3">NBRC 107710</strain>
    </source>
</reference>
<sequence>MSLGISNLAGGSGALAGAGLSGDGAAAAKTFLNALLGQNDAPRSGGQAFLADVKDAHKPSEKRALIDGFAEGFAAASQGADRGGRSDAASDAAPSDAASQTSAADDAGEASSPQDLMSGFQEIADKVADSALPNKAKNMLLDGIAGLMSKLKAEAPSQQSSPASSPAADGGTAPRAFSAPSTSDQTGSTQGADGSSATDPSSSANDGVWTHEVKDGQATIRLGDKYTITADEKDASWTVKNNETGKTTKVSGDPHVDKDGDGKNDFDFKKDMTFKLDDGTKITVGTVPGGDNGTTFSSKLTITNGENAIQVSGLGDSHDGKDNLAVTQSMEGETIDGLTNDGSTTIFENGGAWQTAAGQAVDQSVIDAAEA</sequence>
<feature type="region of interest" description="Disordered" evidence="1">
    <location>
        <begin position="77"/>
        <end position="114"/>
    </location>
</feature>
<evidence type="ECO:0000256" key="1">
    <source>
        <dbReference type="SAM" id="MobiDB-lite"/>
    </source>
</evidence>
<feature type="region of interest" description="Disordered" evidence="1">
    <location>
        <begin position="152"/>
        <end position="212"/>
    </location>
</feature>
<dbReference type="Proteomes" id="UP000517759">
    <property type="component" value="Unassembled WGS sequence"/>
</dbReference>
<reference evidence="3" key="4">
    <citation type="submission" date="2023-01" db="EMBL/GenBank/DDBJ databases">
        <title>Draft genome sequence of Methylobacterium brachythecii strain NBRC 107710.</title>
        <authorList>
            <person name="Sun Q."/>
            <person name="Mori K."/>
        </authorList>
    </citation>
    <scope>NUCLEOTIDE SEQUENCE</scope>
    <source>
        <strain evidence="3">NBRC 107710</strain>
    </source>
</reference>
<comment type="caution">
    <text evidence="4">The sequence shown here is derived from an EMBL/GenBank/DDBJ whole genome shotgun (WGS) entry which is preliminary data.</text>
</comment>
<keyword evidence="6" id="KW-1185">Reference proteome</keyword>
<dbReference type="EMBL" id="BSPG01000056">
    <property type="protein sequence ID" value="GLS46835.1"/>
    <property type="molecule type" value="Genomic_DNA"/>
</dbReference>
<evidence type="ECO:0000313" key="5">
    <source>
        <dbReference type="Proteomes" id="UP000517759"/>
    </source>
</evidence>
<feature type="region of interest" description="Disordered" evidence="1">
    <location>
        <begin position="239"/>
        <end position="262"/>
    </location>
</feature>
<dbReference type="EMBL" id="JACIDN010000005">
    <property type="protein sequence ID" value="MBB3903315.1"/>
    <property type="molecule type" value="Genomic_DNA"/>
</dbReference>
<accession>A0A7W6ALB4</accession>
<gene>
    <name evidence="3" type="ORF">GCM10007884_48320</name>
    <name evidence="4" type="ORF">GGR33_002824</name>
</gene>
<evidence type="ECO:0000313" key="3">
    <source>
        <dbReference type="EMBL" id="GLS46835.1"/>
    </source>
</evidence>
<feature type="compositionally biased region" description="Polar residues" evidence="1">
    <location>
        <begin position="179"/>
        <end position="205"/>
    </location>
</feature>
<evidence type="ECO:0000313" key="4">
    <source>
        <dbReference type="EMBL" id="MBB3903315.1"/>
    </source>
</evidence>
<dbReference type="Proteomes" id="UP001156881">
    <property type="component" value="Unassembled WGS sequence"/>
</dbReference>
<feature type="compositionally biased region" description="Polar residues" evidence="1">
    <location>
        <begin position="239"/>
        <end position="250"/>
    </location>
</feature>
<feature type="domain" description="DUF1521" evidence="2">
    <location>
        <begin position="209"/>
        <end position="370"/>
    </location>
</feature>
<dbReference type="Pfam" id="PF07481">
    <property type="entry name" value="DUF1521"/>
    <property type="match status" value="1"/>
</dbReference>
<organism evidence="4 5">
    <name type="scientific">Methylobacterium brachythecii</name>
    <dbReference type="NCBI Taxonomy" id="1176177"/>
    <lineage>
        <taxon>Bacteria</taxon>
        <taxon>Pseudomonadati</taxon>
        <taxon>Pseudomonadota</taxon>
        <taxon>Alphaproteobacteria</taxon>
        <taxon>Hyphomicrobiales</taxon>
        <taxon>Methylobacteriaceae</taxon>
        <taxon>Methylobacterium</taxon>
    </lineage>
</organism>
<proteinExistence type="predicted"/>
<feature type="compositionally biased region" description="Low complexity" evidence="1">
    <location>
        <begin position="154"/>
        <end position="168"/>
    </location>
</feature>
<dbReference type="InterPro" id="IPR011086">
    <property type="entry name" value="DUF1521"/>
</dbReference>
<protein>
    <recommendedName>
        <fullName evidence="2">DUF1521 domain-containing protein</fullName>
    </recommendedName>
</protein>
<reference evidence="6" key="2">
    <citation type="journal article" date="2019" name="Int. J. Syst. Evol. Microbiol.">
        <title>The Global Catalogue of Microorganisms (GCM) 10K type strain sequencing project: providing services to taxonomists for standard genome sequencing and annotation.</title>
        <authorList>
            <consortium name="The Broad Institute Genomics Platform"/>
            <consortium name="The Broad Institute Genome Sequencing Center for Infectious Disease"/>
            <person name="Wu L."/>
            <person name="Ma J."/>
        </authorList>
    </citation>
    <scope>NUCLEOTIDE SEQUENCE [LARGE SCALE GENOMIC DNA]</scope>
    <source>
        <strain evidence="6">NBRC 107710</strain>
    </source>
</reference>
<dbReference type="AlphaFoldDB" id="A0A7W6ALB4"/>
<name>A0A7W6ALB4_9HYPH</name>
<feature type="compositionally biased region" description="Low complexity" evidence="1">
    <location>
        <begin position="86"/>
        <end position="105"/>
    </location>
</feature>
<reference evidence="4 5" key="3">
    <citation type="submission" date="2020-08" db="EMBL/GenBank/DDBJ databases">
        <title>Genomic Encyclopedia of Type Strains, Phase IV (KMG-IV): sequencing the most valuable type-strain genomes for metagenomic binning, comparative biology and taxonomic classification.</title>
        <authorList>
            <person name="Goeker M."/>
        </authorList>
    </citation>
    <scope>NUCLEOTIDE SEQUENCE [LARGE SCALE GENOMIC DNA]</scope>
    <source>
        <strain evidence="4 5">DSM 24105</strain>
    </source>
</reference>